<evidence type="ECO:0008006" key="3">
    <source>
        <dbReference type="Google" id="ProtNLM"/>
    </source>
</evidence>
<dbReference type="EMBL" id="JAVMIP010000007">
    <property type="protein sequence ID" value="MDS3860965.1"/>
    <property type="molecule type" value="Genomic_DNA"/>
</dbReference>
<sequence length="49" mass="5021">MEDMQKQPKRLPYTSPKLVVLGRVDTLTQVECGGGDDGLGAGTGPGGCS</sequence>
<organism evidence="1 2">
    <name type="scientific">Pseudocalidococcus azoricus BACA0444</name>
    <dbReference type="NCBI Taxonomy" id="2918990"/>
    <lineage>
        <taxon>Bacteria</taxon>
        <taxon>Bacillati</taxon>
        <taxon>Cyanobacteriota</taxon>
        <taxon>Cyanophyceae</taxon>
        <taxon>Acaryochloridales</taxon>
        <taxon>Thermosynechococcaceae</taxon>
        <taxon>Pseudocalidococcus</taxon>
        <taxon>Pseudocalidococcus azoricus</taxon>
    </lineage>
</organism>
<dbReference type="RefSeq" id="WP_322878222.1">
    <property type="nucleotide sequence ID" value="NZ_JAVMIP010000007.1"/>
</dbReference>
<name>A0AAE4FU79_9CYAN</name>
<evidence type="ECO:0000313" key="2">
    <source>
        <dbReference type="Proteomes" id="UP001268256"/>
    </source>
</evidence>
<gene>
    <name evidence="1" type="ORF">RIF25_09075</name>
</gene>
<dbReference type="AlphaFoldDB" id="A0AAE4FU79"/>
<evidence type="ECO:0000313" key="1">
    <source>
        <dbReference type="EMBL" id="MDS3860965.1"/>
    </source>
</evidence>
<reference evidence="2" key="1">
    <citation type="submission" date="2023-07" db="EMBL/GenBank/DDBJ databases">
        <authorList>
            <person name="Luz R."/>
            <person name="Cordeiro R."/>
            <person name="Fonseca A."/>
            <person name="Goncalves V."/>
        </authorList>
    </citation>
    <scope>NUCLEOTIDE SEQUENCE [LARGE SCALE GENOMIC DNA]</scope>
    <source>
        <strain evidence="2">BACA0444</strain>
    </source>
</reference>
<keyword evidence="2" id="KW-1185">Reference proteome</keyword>
<proteinExistence type="predicted"/>
<comment type="caution">
    <text evidence="1">The sequence shown here is derived from an EMBL/GenBank/DDBJ whole genome shotgun (WGS) entry which is preliminary data.</text>
</comment>
<protein>
    <recommendedName>
        <fullName evidence="3">RiPP</fullName>
    </recommendedName>
</protein>
<dbReference type="Proteomes" id="UP001268256">
    <property type="component" value="Unassembled WGS sequence"/>
</dbReference>
<accession>A0AAE4FU79</accession>